<dbReference type="InterPro" id="IPR013324">
    <property type="entry name" value="RNA_pol_sigma_r3/r4-like"/>
</dbReference>
<evidence type="ECO:0000256" key="1">
    <source>
        <dbReference type="ARBA" id="ARBA00010641"/>
    </source>
</evidence>
<sequence length="162" mass="19638">MNAQRFKEIFIPYHQKLYRIAYRIIEDTYLAEDLVQDTYVKLWSQRDKLKSIQNMEAYAVIVLRNSCMDYIKQNKKEEKIKQMTEKPIFVENADWTDEAEFIKKIIDALPQQQKTAFWMKHWEEYPNEVIEETLGISAVNLRVILSRARKTIKDQFLQWKRI</sequence>
<keyword evidence="5" id="KW-0804">Transcription</keyword>
<evidence type="ECO:0000256" key="3">
    <source>
        <dbReference type="ARBA" id="ARBA00023082"/>
    </source>
</evidence>
<dbReference type="PANTHER" id="PTHR43133:SF8">
    <property type="entry name" value="RNA POLYMERASE SIGMA FACTOR HI_1459-RELATED"/>
    <property type="match status" value="1"/>
</dbReference>
<comment type="caution">
    <text evidence="8">The sequence shown here is derived from an EMBL/GenBank/DDBJ whole genome shotgun (WGS) entry which is preliminary data.</text>
</comment>
<dbReference type="SUPFAM" id="SSF88659">
    <property type="entry name" value="Sigma3 and sigma4 domains of RNA polymerase sigma factors"/>
    <property type="match status" value="1"/>
</dbReference>
<dbReference type="Gene3D" id="1.10.1740.10">
    <property type="match status" value="1"/>
</dbReference>
<dbReference type="PANTHER" id="PTHR43133">
    <property type="entry name" value="RNA POLYMERASE ECF-TYPE SIGMA FACTO"/>
    <property type="match status" value="1"/>
</dbReference>
<dbReference type="InterPro" id="IPR007627">
    <property type="entry name" value="RNA_pol_sigma70_r2"/>
</dbReference>
<accession>A0A4R7ES30</accession>
<keyword evidence="4" id="KW-0238">DNA-binding</keyword>
<dbReference type="GO" id="GO:0003677">
    <property type="term" value="F:DNA binding"/>
    <property type="evidence" value="ECO:0007669"/>
    <property type="project" value="UniProtKB-KW"/>
</dbReference>
<dbReference type="InterPro" id="IPR014284">
    <property type="entry name" value="RNA_pol_sigma-70_dom"/>
</dbReference>
<evidence type="ECO:0000259" key="7">
    <source>
        <dbReference type="Pfam" id="PF08281"/>
    </source>
</evidence>
<proteinExistence type="inferred from homology"/>
<keyword evidence="2" id="KW-0805">Transcription regulation</keyword>
<dbReference type="AlphaFoldDB" id="A0A4R7ES30"/>
<dbReference type="Gene3D" id="1.10.10.10">
    <property type="entry name" value="Winged helix-like DNA-binding domain superfamily/Winged helix DNA-binding domain"/>
    <property type="match status" value="1"/>
</dbReference>
<evidence type="ECO:0000313" key="8">
    <source>
        <dbReference type="EMBL" id="TDS56544.1"/>
    </source>
</evidence>
<dbReference type="NCBIfam" id="TIGR02937">
    <property type="entry name" value="sigma70-ECF"/>
    <property type="match status" value="1"/>
</dbReference>
<dbReference type="Proteomes" id="UP000295215">
    <property type="component" value="Unassembled WGS sequence"/>
</dbReference>
<dbReference type="GO" id="GO:0016987">
    <property type="term" value="F:sigma factor activity"/>
    <property type="evidence" value="ECO:0007669"/>
    <property type="project" value="UniProtKB-KW"/>
</dbReference>
<dbReference type="EMBL" id="SOAG01000020">
    <property type="protein sequence ID" value="TDS56544.1"/>
    <property type="molecule type" value="Genomic_DNA"/>
</dbReference>
<evidence type="ECO:0000313" key="9">
    <source>
        <dbReference type="Proteomes" id="UP000295215"/>
    </source>
</evidence>
<dbReference type="RefSeq" id="WP_133713055.1">
    <property type="nucleotide sequence ID" value="NZ_SOAG01000020.1"/>
</dbReference>
<keyword evidence="9" id="KW-1185">Reference proteome</keyword>
<feature type="domain" description="RNA polymerase sigma-70 region 2" evidence="6">
    <location>
        <begin position="12"/>
        <end position="76"/>
    </location>
</feature>
<dbReference type="InterPro" id="IPR036388">
    <property type="entry name" value="WH-like_DNA-bd_sf"/>
</dbReference>
<dbReference type="SUPFAM" id="SSF88946">
    <property type="entry name" value="Sigma2 domain of RNA polymerase sigma factors"/>
    <property type="match status" value="1"/>
</dbReference>
<name>A0A4R7ES30_9FLAO</name>
<dbReference type="InterPro" id="IPR039425">
    <property type="entry name" value="RNA_pol_sigma-70-like"/>
</dbReference>
<evidence type="ECO:0000256" key="2">
    <source>
        <dbReference type="ARBA" id="ARBA00023015"/>
    </source>
</evidence>
<dbReference type="Pfam" id="PF04542">
    <property type="entry name" value="Sigma70_r2"/>
    <property type="match status" value="1"/>
</dbReference>
<dbReference type="InterPro" id="IPR013249">
    <property type="entry name" value="RNA_pol_sigma70_r4_t2"/>
</dbReference>
<reference evidence="8 9" key="1">
    <citation type="submission" date="2019-03" db="EMBL/GenBank/DDBJ databases">
        <title>Genomic Encyclopedia of Archaeal and Bacterial Type Strains, Phase II (KMG-II): from individual species to whole genera.</title>
        <authorList>
            <person name="Goeker M."/>
        </authorList>
    </citation>
    <scope>NUCLEOTIDE SEQUENCE [LARGE SCALE GENOMIC DNA]</scope>
    <source>
        <strain evidence="8 9">DSM 28213</strain>
    </source>
</reference>
<dbReference type="OrthoDB" id="795989at2"/>
<dbReference type="GO" id="GO:0006352">
    <property type="term" value="P:DNA-templated transcription initiation"/>
    <property type="evidence" value="ECO:0007669"/>
    <property type="project" value="InterPro"/>
</dbReference>
<gene>
    <name evidence="8" type="ORF">C8P70_12041</name>
</gene>
<evidence type="ECO:0000259" key="6">
    <source>
        <dbReference type="Pfam" id="PF04542"/>
    </source>
</evidence>
<evidence type="ECO:0000256" key="5">
    <source>
        <dbReference type="ARBA" id="ARBA00023163"/>
    </source>
</evidence>
<keyword evidence="3" id="KW-0731">Sigma factor</keyword>
<feature type="domain" description="RNA polymerase sigma factor 70 region 4 type 2" evidence="7">
    <location>
        <begin position="103"/>
        <end position="151"/>
    </location>
</feature>
<protein>
    <submittedName>
        <fullName evidence="8">RNA polymerase sigma-70 factor (ECF subfamily)</fullName>
    </submittedName>
</protein>
<comment type="similarity">
    <text evidence="1">Belongs to the sigma-70 factor family. ECF subfamily.</text>
</comment>
<dbReference type="Pfam" id="PF08281">
    <property type="entry name" value="Sigma70_r4_2"/>
    <property type="match status" value="1"/>
</dbReference>
<evidence type="ECO:0000256" key="4">
    <source>
        <dbReference type="ARBA" id="ARBA00023125"/>
    </source>
</evidence>
<dbReference type="InterPro" id="IPR013325">
    <property type="entry name" value="RNA_pol_sigma_r2"/>
</dbReference>
<organism evidence="8 9">
    <name type="scientific">Myroides indicus</name>
    <dbReference type="NCBI Taxonomy" id="1323422"/>
    <lineage>
        <taxon>Bacteria</taxon>
        <taxon>Pseudomonadati</taxon>
        <taxon>Bacteroidota</taxon>
        <taxon>Flavobacteriia</taxon>
        <taxon>Flavobacteriales</taxon>
        <taxon>Flavobacteriaceae</taxon>
        <taxon>Myroides</taxon>
    </lineage>
</organism>